<gene>
    <name evidence="1" type="ORF">H4C75_10000</name>
</gene>
<dbReference type="Proteomes" id="UP000541770">
    <property type="component" value="Unassembled WGS sequence"/>
</dbReference>
<accession>A0A7W2JU32</accession>
<comment type="caution">
    <text evidence="1">The sequence shown here is derived from an EMBL/GenBank/DDBJ whole genome shotgun (WGS) entry which is preliminary data.</text>
</comment>
<organism evidence="1 2">
    <name type="scientific">Pseudomonas mosselii</name>
    <dbReference type="NCBI Taxonomy" id="78327"/>
    <lineage>
        <taxon>Bacteria</taxon>
        <taxon>Pseudomonadati</taxon>
        <taxon>Pseudomonadota</taxon>
        <taxon>Gammaproteobacteria</taxon>
        <taxon>Pseudomonadales</taxon>
        <taxon>Pseudomonadaceae</taxon>
        <taxon>Pseudomonas</taxon>
    </lineage>
</organism>
<reference evidence="1 2" key="1">
    <citation type="submission" date="2020-07" db="EMBL/GenBank/DDBJ databases">
        <title>Diversity of carbapenemase encoding genes among Pseudomonas putida group clinical isolates in a tertiary Brazilian hospital.</title>
        <authorList>
            <person name="Alberto-Lei F."/>
            <person name="Nodari C.S."/>
            <person name="Streling A.P."/>
            <person name="Paulino J.T."/>
            <person name="Bessa-Neto F.O."/>
            <person name="Cayo R."/>
            <person name="Gales A.C."/>
        </authorList>
    </citation>
    <scope>NUCLEOTIDE SEQUENCE [LARGE SCALE GENOMIC DNA]</scope>
    <source>
        <strain evidence="1 2">14802</strain>
    </source>
</reference>
<protein>
    <submittedName>
        <fullName evidence="1">Uncharacterized protein</fullName>
    </submittedName>
</protein>
<sequence length="65" mass="7267">MIVRVLAGEPPMNVALEDMRAYHSAHDSGAPAEEVERLRLIAQPSFKAVSDYQLYALGHQPLIRH</sequence>
<evidence type="ECO:0000313" key="2">
    <source>
        <dbReference type="Proteomes" id="UP000541770"/>
    </source>
</evidence>
<evidence type="ECO:0000313" key="1">
    <source>
        <dbReference type="EMBL" id="MBA6065095.1"/>
    </source>
</evidence>
<name>A0A7W2JU32_9PSED</name>
<dbReference type="AlphaFoldDB" id="A0A7W2JU32"/>
<dbReference type="RefSeq" id="WP_082750512.1">
    <property type="nucleotide sequence ID" value="NZ_BQIL01000011.1"/>
</dbReference>
<dbReference type="EMBL" id="JACGDE010000005">
    <property type="protein sequence ID" value="MBA6065095.1"/>
    <property type="molecule type" value="Genomic_DNA"/>
</dbReference>
<proteinExistence type="predicted"/>